<dbReference type="GO" id="GO:0009279">
    <property type="term" value="C:cell outer membrane"/>
    <property type="evidence" value="ECO:0007669"/>
    <property type="project" value="UniProtKB-SubCell"/>
</dbReference>
<dbReference type="Proteomes" id="UP000244527">
    <property type="component" value="Chromosome"/>
</dbReference>
<dbReference type="OrthoDB" id="1522982at2"/>
<dbReference type="InterPro" id="IPR006664">
    <property type="entry name" value="OMP_bac"/>
</dbReference>
<feature type="chain" id="PRO_5015490112" description="OmpA-like domain-containing protein" evidence="5">
    <location>
        <begin position="20"/>
        <end position="403"/>
    </location>
</feature>
<evidence type="ECO:0000313" key="8">
    <source>
        <dbReference type="Proteomes" id="UP000244527"/>
    </source>
</evidence>
<dbReference type="KEGG" id="ffa:FFWV33_00035"/>
<dbReference type="EMBL" id="CP020918">
    <property type="protein sequence ID" value="AWG20022.1"/>
    <property type="molecule type" value="Genomic_DNA"/>
</dbReference>
<accession>A0A2S1L8F0</accession>
<keyword evidence="3" id="KW-0998">Cell outer membrane</keyword>
<feature type="domain" description="OmpA-like" evidence="6">
    <location>
        <begin position="293"/>
        <end position="403"/>
    </location>
</feature>
<evidence type="ECO:0000256" key="1">
    <source>
        <dbReference type="ARBA" id="ARBA00004442"/>
    </source>
</evidence>
<dbReference type="PROSITE" id="PS51123">
    <property type="entry name" value="OMPA_2"/>
    <property type="match status" value="1"/>
</dbReference>
<dbReference type="GO" id="GO:0005509">
    <property type="term" value="F:calcium ion binding"/>
    <property type="evidence" value="ECO:0007669"/>
    <property type="project" value="InterPro"/>
</dbReference>
<organism evidence="7 8">
    <name type="scientific">Flavobacterium faecale</name>
    <dbReference type="NCBI Taxonomy" id="1355330"/>
    <lineage>
        <taxon>Bacteria</taxon>
        <taxon>Pseudomonadati</taxon>
        <taxon>Bacteroidota</taxon>
        <taxon>Flavobacteriia</taxon>
        <taxon>Flavobacteriales</taxon>
        <taxon>Flavobacteriaceae</taxon>
        <taxon>Flavobacterium</taxon>
    </lineage>
</organism>
<keyword evidence="8" id="KW-1185">Reference proteome</keyword>
<dbReference type="SUPFAM" id="SSF103647">
    <property type="entry name" value="TSP type-3 repeat"/>
    <property type="match status" value="1"/>
</dbReference>
<feature type="signal peptide" evidence="5">
    <location>
        <begin position="1"/>
        <end position="19"/>
    </location>
</feature>
<dbReference type="InterPro" id="IPR050330">
    <property type="entry name" value="Bact_OuterMem_StrucFunc"/>
</dbReference>
<keyword evidence="2 4" id="KW-0472">Membrane</keyword>
<comment type="subcellular location">
    <subcellularLocation>
        <location evidence="1">Cell outer membrane</location>
    </subcellularLocation>
</comment>
<keyword evidence="5" id="KW-0732">Signal</keyword>
<reference evidence="7 8" key="1">
    <citation type="submission" date="2017-04" db="EMBL/GenBank/DDBJ databases">
        <title>Compelte genome sequence of WV33.</title>
        <authorList>
            <person name="Lee P.C."/>
        </authorList>
    </citation>
    <scope>NUCLEOTIDE SEQUENCE [LARGE SCALE GENOMIC DNA]</scope>
    <source>
        <strain evidence="7 8">WV33</strain>
    </source>
</reference>
<dbReference type="CDD" id="cd07185">
    <property type="entry name" value="OmpA_C-like"/>
    <property type="match status" value="1"/>
</dbReference>
<dbReference type="RefSeq" id="WP_108738991.1">
    <property type="nucleotide sequence ID" value="NZ_CP020918.1"/>
</dbReference>
<proteinExistence type="predicted"/>
<evidence type="ECO:0000259" key="6">
    <source>
        <dbReference type="PROSITE" id="PS51123"/>
    </source>
</evidence>
<evidence type="ECO:0000313" key="7">
    <source>
        <dbReference type="EMBL" id="AWG20022.1"/>
    </source>
</evidence>
<sequence>MKKLMITLLFASGCTAVTAQNIAPKENDSDQFNKWSIEVAGGFNKPLNRFGSGTFGFITPYTVDFGIRYMFNSKFGLKADLGFNHLQEKKGTADFSSQFYRFNIQGVANLGRIMNFETWTNSIGLLGHAGIGLGIVENGIDNVGIGILGLTAQVKLSNHFVLTGDASGMVNTKQLRTFDGAITDNGYGVMLNGTVGLTYYVGKNTKHADWYISNPVVKLENRVSELEAMNVDTDKDGVVDYLDLEPNSVAGAMVDAQGRNIDKNKNGVADEVEKYLDAKYKSGSGTGSIDDTVKSLINGGYVAVFFDTNKSTSNIESSDATSFILTYLRNNPTATIDIIGHADEVGSTSSNNNLATARANAVKETLIKANIAASRLNVISEGEDNSFNEGAHQLARKVSFKVK</sequence>
<dbReference type="PANTHER" id="PTHR30329">
    <property type="entry name" value="STATOR ELEMENT OF FLAGELLAR MOTOR COMPLEX"/>
    <property type="match status" value="1"/>
</dbReference>
<evidence type="ECO:0000256" key="3">
    <source>
        <dbReference type="ARBA" id="ARBA00023237"/>
    </source>
</evidence>
<dbReference type="InterPro" id="IPR006665">
    <property type="entry name" value="OmpA-like"/>
</dbReference>
<dbReference type="Pfam" id="PF00691">
    <property type="entry name" value="OmpA"/>
    <property type="match status" value="1"/>
</dbReference>
<dbReference type="Gene3D" id="3.30.1330.60">
    <property type="entry name" value="OmpA-like domain"/>
    <property type="match status" value="1"/>
</dbReference>
<dbReference type="InterPro" id="IPR036737">
    <property type="entry name" value="OmpA-like_sf"/>
</dbReference>
<dbReference type="SUPFAM" id="SSF103088">
    <property type="entry name" value="OmpA-like"/>
    <property type="match status" value="1"/>
</dbReference>
<gene>
    <name evidence="7" type="ORF">FFWV33_00035</name>
</gene>
<evidence type="ECO:0000256" key="5">
    <source>
        <dbReference type="SAM" id="SignalP"/>
    </source>
</evidence>
<dbReference type="PRINTS" id="PR01021">
    <property type="entry name" value="OMPADOMAIN"/>
</dbReference>
<dbReference type="PANTHER" id="PTHR30329:SF21">
    <property type="entry name" value="LIPOPROTEIN YIAD-RELATED"/>
    <property type="match status" value="1"/>
</dbReference>
<name>A0A2S1L8F0_9FLAO</name>
<dbReference type="InterPro" id="IPR028974">
    <property type="entry name" value="TSP_type-3_rpt"/>
</dbReference>
<evidence type="ECO:0000256" key="4">
    <source>
        <dbReference type="PROSITE-ProRule" id="PRU00473"/>
    </source>
</evidence>
<evidence type="ECO:0000256" key="2">
    <source>
        <dbReference type="ARBA" id="ARBA00023136"/>
    </source>
</evidence>
<protein>
    <recommendedName>
        <fullName evidence="6">OmpA-like domain-containing protein</fullName>
    </recommendedName>
</protein>
<dbReference type="AlphaFoldDB" id="A0A2S1L8F0"/>